<dbReference type="InterPro" id="IPR011877">
    <property type="entry name" value="Ribokinase"/>
</dbReference>
<feature type="domain" description="Carbohydrate kinase PfkB" evidence="12">
    <location>
        <begin position="3"/>
        <end position="298"/>
    </location>
</feature>
<evidence type="ECO:0000256" key="7">
    <source>
        <dbReference type="ARBA" id="ARBA00022842"/>
    </source>
</evidence>
<keyword evidence="1 10" id="KW-0963">Cytoplasm</keyword>
<dbReference type="GO" id="GO:0019303">
    <property type="term" value="P:D-ribose catabolic process"/>
    <property type="evidence" value="ECO:0007669"/>
    <property type="project" value="UniProtKB-UniRule"/>
</dbReference>
<feature type="binding site" evidence="10">
    <location>
        <position position="294"/>
    </location>
    <ligand>
        <name>K(+)</name>
        <dbReference type="ChEBI" id="CHEBI:29103"/>
    </ligand>
</feature>
<evidence type="ECO:0000313" key="13">
    <source>
        <dbReference type="EMBL" id="KAF0412837.1"/>
    </source>
</evidence>
<comment type="cofactor">
    <cofactor evidence="10">
        <name>Mg(2+)</name>
        <dbReference type="ChEBI" id="CHEBI:18420"/>
    </cofactor>
    <text evidence="10">Requires a divalent cation, most likely magnesium in vivo, as an electrophilic catalyst to aid phosphoryl group transfer. It is the chelate of the metal and the nucleotide that is the actual substrate.</text>
</comment>
<accession>A0A8G0ZHC4</accession>
<feature type="binding site" evidence="10">
    <location>
        <begin position="12"/>
        <end position="14"/>
    </location>
    <ligand>
        <name>substrate</name>
    </ligand>
</feature>
<reference evidence="13 17" key="1">
    <citation type="submission" date="2019-10" db="EMBL/GenBank/DDBJ databases">
        <authorList>
            <person name="Irmler S."/>
            <person name="Berthoud H."/>
            <person name="Roetschi A."/>
            <person name="Arias E."/>
            <person name="Shani N."/>
            <person name="Wuethrich D."/>
            <person name="Bruggmann R."/>
        </authorList>
    </citation>
    <scope>NUCLEOTIDE SEQUENCE [LARGE SCALE GENOMIC DNA]</scope>
    <source>
        <strain evidence="13 17">FAM13073</strain>
    </source>
</reference>
<keyword evidence="9 10" id="KW-0119">Carbohydrate metabolism</keyword>
<reference evidence="13" key="2">
    <citation type="submission" date="2019-12" db="EMBL/GenBank/DDBJ databases">
        <title>SpeciesPrimer: A bioinformatics pipeline dedicated to the design of qPCR primers for the quantification of bacterial species.</title>
        <authorList>
            <person name="Dreier M."/>
            <person name="Berthoud H."/>
            <person name="Shani N."/>
            <person name="Wechsler D."/>
            <person name="Junier P."/>
        </authorList>
    </citation>
    <scope>NUCLEOTIDE SEQUENCE</scope>
    <source>
        <strain evidence="13">FAM13073</strain>
    </source>
</reference>
<evidence type="ECO:0000256" key="10">
    <source>
        <dbReference type="HAMAP-Rule" id="MF_01987"/>
    </source>
</evidence>
<comment type="subunit">
    <text evidence="10">Homodimer.</text>
</comment>
<feature type="binding site" evidence="10">
    <location>
        <begin position="253"/>
        <end position="254"/>
    </location>
    <ligand>
        <name>ATP</name>
        <dbReference type="ChEBI" id="CHEBI:30616"/>
    </ligand>
</feature>
<dbReference type="InterPro" id="IPR029056">
    <property type="entry name" value="Ribokinase-like"/>
</dbReference>
<organism evidence="15 18">
    <name type="scientific">Pediococcus pentosaceus</name>
    <dbReference type="NCBI Taxonomy" id="1255"/>
    <lineage>
        <taxon>Bacteria</taxon>
        <taxon>Bacillati</taxon>
        <taxon>Bacillota</taxon>
        <taxon>Bacilli</taxon>
        <taxon>Lactobacillales</taxon>
        <taxon>Lactobacillaceae</taxon>
        <taxon>Pediococcus</taxon>
    </lineage>
</organism>
<evidence type="ECO:0000313" key="16">
    <source>
        <dbReference type="EMBL" id="WEA57102.1"/>
    </source>
</evidence>
<dbReference type="GO" id="GO:0005829">
    <property type="term" value="C:cytosol"/>
    <property type="evidence" value="ECO:0007669"/>
    <property type="project" value="TreeGrafter"/>
</dbReference>
<evidence type="ECO:0000313" key="18">
    <source>
        <dbReference type="Proteomes" id="UP000743107"/>
    </source>
</evidence>
<sequence length="303" mass="32050">MSNKVVVLGSLNVDTILQVGRFPEPGETLALKDKQMAGGGKGANQAIAAARSGAETSFIGKVGTDANGQFMLKQLLDSGVSTEYVATSKVADTGQAFVMLENTGENRILIYGGSNAELNEDDVNKAAEKIQQADFIVAQLETPLETTKYAFEIAKQAGIKTILNPAPAVKNLPKELIQLTDVITPNETEAEILTGVTVVDDASMKEAAQRLHKMGVQTVIITLGSKGVYYDDGDVSGIVPAFKVHAIDTTAAGDTFLGSFSSELKPDLSNLKEAIMYGNKASSLAVQKMGAQPSIPTRKEVLK</sequence>
<keyword evidence="6 10" id="KW-0067">ATP-binding</keyword>
<evidence type="ECO:0000256" key="6">
    <source>
        <dbReference type="ARBA" id="ARBA00022840"/>
    </source>
</evidence>
<evidence type="ECO:0000256" key="3">
    <source>
        <dbReference type="ARBA" id="ARBA00022723"/>
    </source>
</evidence>
<name>A0A379BSD6_PEDPE</name>
<evidence type="ECO:0000313" key="15">
    <source>
        <dbReference type="EMBL" id="MBF7127917.1"/>
    </source>
</evidence>
<gene>
    <name evidence="10 15" type="primary">rbsK</name>
    <name evidence="13" type="ORF">GBO79_06775</name>
    <name evidence="14" type="ORF">ITQ90_03890</name>
    <name evidence="15" type="ORF">ITQ97_08905</name>
    <name evidence="16" type="ORF">PWB86_07860</name>
</gene>
<dbReference type="Proteomes" id="UP001194632">
    <property type="component" value="Unassembled WGS sequence"/>
</dbReference>
<feature type="binding site" evidence="10">
    <location>
        <position position="254"/>
    </location>
    <ligand>
        <name>substrate</name>
    </ligand>
</feature>
<dbReference type="GeneID" id="33061896"/>
<feature type="binding site" evidence="10">
    <location>
        <begin position="222"/>
        <end position="227"/>
    </location>
    <ligand>
        <name>ATP</name>
        <dbReference type="ChEBI" id="CHEBI:30616"/>
    </ligand>
</feature>
<feature type="binding site" evidence="10">
    <location>
        <position position="288"/>
    </location>
    <ligand>
        <name>K(+)</name>
        <dbReference type="ChEBI" id="CHEBI:29103"/>
    </ligand>
</feature>
<feature type="binding site" evidence="10">
    <location>
        <position position="248"/>
    </location>
    <ligand>
        <name>K(+)</name>
        <dbReference type="ChEBI" id="CHEBI:29103"/>
    </ligand>
</feature>
<keyword evidence="4 10" id="KW-0547">Nucleotide-binding</keyword>
<comment type="activity regulation">
    <text evidence="10">Activated by a monovalent cation that binds near, but not in, the active site. The most likely occupant of the site in vivo is potassium. Ion binding induces a conformational change that may alter substrate affinity.</text>
</comment>
<comment type="pathway">
    <text evidence="10">Carbohydrate metabolism; D-ribose degradation; D-ribose 5-phosphate from beta-D-ribopyranose: step 2/2.</text>
</comment>
<evidence type="ECO:0000256" key="2">
    <source>
        <dbReference type="ARBA" id="ARBA00022679"/>
    </source>
</evidence>
<feature type="binding site" evidence="10">
    <location>
        <position position="186"/>
    </location>
    <ligand>
        <name>ATP</name>
        <dbReference type="ChEBI" id="CHEBI:30616"/>
    </ligand>
</feature>
<dbReference type="CDD" id="cd01174">
    <property type="entry name" value="ribokinase"/>
    <property type="match status" value="1"/>
</dbReference>
<comment type="caution">
    <text evidence="10">Lacks conserved residue(s) required for the propagation of feature annotation.</text>
</comment>
<dbReference type="Proteomes" id="UP000743107">
    <property type="component" value="Unassembled WGS sequence"/>
</dbReference>
<feature type="binding site" evidence="10">
    <location>
        <begin position="40"/>
        <end position="44"/>
    </location>
    <ligand>
        <name>substrate</name>
    </ligand>
</feature>
<dbReference type="SUPFAM" id="SSF53613">
    <property type="entry name" value="Ribokinase-like"/>
    <property type="match status" value="1"/>
</dbReference>
<feature type="binding site" evidence="10">
    <location>
        <position position="290"/>
    </location>
    <ligand>
        <name>K(+)</name>
        <dbReference type="ChEBI" id="CHEBI:29103"/>
    </ligand>
</feature>
<dbReference type="RefSeq" id="WP_002834357.1">
    <property type="nucleotide sequence ID" value="NZ_BEWQ01000005.1"/>
</dbReference>
<evidence type="ECO:0000313" key="17">
    <source>
        <dbReference type="Proteomes" id="UP000472573"/>
    </source>
</evidence>
<dbReference type="InterPro" id="IPR011611">
    <property type="entry name" value="PfkB_dom"/>
</dbReference>
<feature type="active site" description="Proton acceptor" evidence="10">
    <location>
        <position position="254"/>
    </location>
</feature>
<evidence type="ECO:0000256" key="8">
    <source>
        <dbReference type="ARBA" id="ARBA00022958"/>
    </source>
</evidence>
<keyword evidence="17" id="KW-1185">Reference proteome</keyword>
<feature type="binding site" evidence="10">
    <location>
        <position position="285"/>
    </location>
    <ligand>
        <name>K(+)</name>
        <dbReference type="ChEBI" id="CHEBI:29103"/>
    </ligand>
</feature>
<dbReference type="GO" id="GO:0046872">
    <property type="term" value="F:metal ion binding"/>
    <property type="evidence" value="ECO:0007669"/>
    <property type="project" value="UniProtKB-KW"/>
</dbReference>
<dbReference type="PRINTS" id="PR00990">
    <property type="entry name" value="RIBOKINASE"/>
</dbReference>
<comment type="function">
    <text evidence="10">Catalyzes the phosphorylation of ribose at O-5 in a reaction requiring ATP and magnesium. The resulting D-ribose-5-phosphate can then be used either for sythesis of nucleotides, histidine, and tryptophan, or as a component of the pentose phosphate pathway.</text>
</comment>
<keyword evidence="2 10" id="KW-0808">Transferase</keyword>
<comment type="similarity">
    <text evidence="10">Belongs to the carbohydrate kinase PfkB family. Ribokinase subfamily.</text>
</comment>
<comment type="subcellular location">
    <subcellularLocation>
        <location evidence="10">Cytoplasm</location>
    </subcellularLocation>
</comment>
<dbReference type="AlphaFoldDB" id="A0A379BSD6"/>
<dbReference type="FunFam" id="3.40.1190.20:FF:000012">
    <property type="entry name" value="Ribokinase"/>
    <property type="match status" value="1"/>
</dbReference>
<protein>
    <recommendedName>
        <fullName evidence="10 11">Ribokinase</fullName>
        <shortName evidence="10">RK</shortName>
        <ecNumber evidence="10 11">2.7.1.15</ecNumber>
    </recommendedName>
</protein>
<keyword evidence="7 10" id="KW-0460">Magnesium</keyword>
<evidence type="ECO:0000256" key="11">
    <source>
        <dbReference type="NCBIfam" id="TIGR02152"/>
    </source>
</evidence>
<evidence type="ECO:0000313" key="14">
    <source>
        <dbReference type="EMBL" id="MBF7114641.1"/>
    </source>
</evidence>
<evidence type="ECO:0000256" key="1">
    <source>
        <dbReference type="ARBA" id="ARBA00022490"/>
    </source>
</evidence>
<dbReference type="InterPro" id="IPR002139">
    <property type="entry name" value="Ribo/fructo_kinase"/>
</dbReference>
<reference evidence="15" key="4">
    <citation type="submission" date="2020-11" db="EMBL/GenBank/DDBJ databases">
        <title>Antibiotic susceptibility profiles of Pediococcus pentosaceus from various origins and their implications for the safety assessment of strains with food-technology applications.</title>
        <authorList>
            <person name="Shani N."/>
            <person name="Oberhaensli S."/>
            <person name="Arias E."/>
        </authorList>
    </citation>
    <scope>NUCLEOTIDE SEQUENCE</scope>
    <source>
        <strain evidence="15">FAM 19164</strain>
        <strain evidence="14">FAM 24207</strain>
    </source>
</reference>
<evidence type="ECO:0000313" key="19">
    <source>
        <dbReference type="Proteomes" id="UP001214131"/>
    </source>
</evidence>
<dbReference type="GO" id="GO:0005524">
    <property type="term" value="F:ATP binding"/>
    <property type="evidence" value="ECO:0007669"/>
    <property type="project" value="UniProtKB-UniRule"/>
</dbReference>
<feature type="binding site" evidence="10">
    <location>
        <position position="250"/>
    </location>
    <ligand>
        <name>K(+)</name>
        <dbReference type="ChEBI" id="CHEBI:29103"/>
    </ligand>
</feature>
<keyword evidence="5 10" id="KW-0418">Kinase</keyword>
<dbReference type="HAMAP" id="MF_01987">
    <property type="entry name" value="Ribokinase"/>
    <property type="match status" value="1"/>
</dbReference>
<dbReference type="Pfam" id="PF00294">
    <property type="entry name" value="PfkB"/>
    <property type="match status" value="1"/>
</dbReference>
<dbReference type="EMBL" id="WENB01000004">
    <property type="protein sequence ID" value="KAF0412837.1"/>
    <property type="molecule type" value="Genomic_DNA"/>
</dbReference>
<evidence type="ECO:0000259" key="12">
    <source>
        <dbReference type="Pfam" id="PF00294"/>
    </source>
</evidence>
<dbReference type="PANTHER" id="PTHR10584">
    <property type="entry name" value="SUGAR KINASE"/>
    <property type="match status" value="1"/>
</dbReference>
<evidence type="ECO:0000256" key="4">
    <source>
        <dbReference type="ARBA" id="ARBA00022741"/>
    </source>
</evidence>
<dbReference type="GO" id="GO:0004747">
    <property type="term" value="F:ribokinase activity"/>
    <property type="evidence" value="ECO:0007669"/>
    <property type="project" value="UniProtKB-UniRule"/>
</dbReference>
<dbReference type="Gene3D" id="3.40.1190.20">
    <property type="match status" value="1"/>
</dbReference>
<accession>A0A379BSD6</accession>
<dbReference type="OMA" id="NDAENMI"/>
<feature type="binding site" evidence="10">
    <location>
        <position position="141"/>
    </location>
    <ligand>
        <name>substrate</name>
    </ligand>
</feature>
<proteinExistence type="inferred from homology"/>
<dbReference type="EC" id="2.7.1.15" evidence="10 11"/>
<dbReference type="Proteomes" id="UP001214131">
    <property type="component" value="Chromosome"/>
</dbReference>
<evidence type="ECO:0000256" key="5">
    <source>
        <dbReference type="ARBA" id="ARBA00022777"/>
    </source>
</evidence>
<dbReference type="EMBL" id="JADOFP010000003">
    <property type="protein sequence ID" value="MBF7114641.1"/>
    <property type="molecule type" value="Genomic_DNA"/>
</dbReference>
<reference evidence="16 19" key="5">
    <citation type="submission" date="2023-02" db="EMBL/GenBank/DDBJ databases">
        <title>Comparative genomics and fermentation flavor characterization of five lactic acid bacteria reveal flavor biosynthesis metabolic pathways in fermented muskmelon puree.</title>
        <authorList>
            <person name="Yuan L."/>
            <person name="Li M."/>
            <person name="Xu X."/>
            <person name="Lao F."/>
            <person name="Wu J."/>
        </authorList>
    </citation>
    <scope>NUCLEOTIDE SEQUENCE [LARGE SCALE GENOMIC DNA]</scope>
    <source>
        <strain evidence="16 19">Ca-4</strain>
    </source>
</reference>
<dbReference type="PANTHER" id="PTHR10584:SF166">
    <property type="entry name" value="RIBOKINASE"/>
    <property type="match status" value="1"/>
</dbReference>
<keyword evidence="8 10" id="KW-0630">Potassium</keyword>
<evidence type="ECO:0000256" key="9">
    <source>
        <dbReference type="ARBA" id="ARBA00023277"/>
    </source>
</evidence>
<dbReference type="EMBL" id="CP118739">
    <property type="protein sequence ID" value="WEA57102.1"/>
    <property type="molecule type" value="Genomic_DNA"/>
</dbReference>
<reference evidence="17" key="3">
    <citation type="submission" date="2020-03" db="EMBL/GenBank/DDBJ databases">
        <title>SpeciesPrimer: A bioinformatics pipeline dedicated to the design of qPCR primers for the quantification of bacterial species.</title>
        <authorList>
            <person name="Dreier M."/>
            <person name="Berthoud H."/>
            <person name="Shani N."/>
            <person name="Wechsler D."/>
            <person name="Junier P."/>
        </authorList>
    </citation>
    <scope>NUCLEOTIDE SEQUENCE [LARGE SCALE GENOMIC DNA]</scope>
    <source>
        <strain evidence="17">FAM13073</strain>
    </source>
</reference>
<feature type="binding site" evidence="10">
    <location>
        <position position="279"/>
    </location>
    <ligand>
        <name>ATP</name>
        <dbReference type="ChEBI" id="CHEBI:30616"/>
    </ligand>
</feature>
<keyword evidence="3 10" id="KW-0479">Metal-binding</keyword>
<dbReference type="NCBIfam" id="NF008353">
    <property type="entry name" value="PRK11142.1"/>
    <property type="match status" value="1"/>
</dbReference>
<dbReference type="NCBIfam" id="TIGR02152">
    <property type="entry name" value="D_ribokin_bact"/>
    <property type="match status" value="1"/>
</dbReference>
<dbReference type="EMBL" id="JADOFV010000004">
    <property type="protein sequence ID" value="MBF7127917.1"/>
    <property type="molecule type" value="Genomic_DNA"/>
</dbReference>
<comment type="catalytic activity">
    <reaction evidence="10">
        <text>D-ribose + ATP = D-ribose 5-phosphate + ADP + H(+)</text>
        <dbReference type="Rhea" id="RHEA:13697"/>
        <dbReference type="ChEBI" id="CHEBI:15378"/>
        <dbReference type="ChEBI" id="CHEBI:30616"/>
        <dbReference type="ChEBI" id="CHEBI:47013"/>
        <dbReference type="ChEBI" id="CHEBI:78346"/>
        <dbReference type="ChEBI" id="CHEBI:456216"/>
        <dbReference type="EC" id="2.7.1.15"/>
    </reaction>
</comment>
<dbReference type="Proteomes" id="UP000472573">
    <property type="component" value="Unassembled WGS sequence"/>
</dbReference>